<dbReference type="EMBL" id="BAABKX010000004">
    <property type="protein sequence ID" value="GAA5049220.1"/>
    <property type="molecule type" value="Genomic_DNA"/>
</dbReference>
<dbReference type="GeneID" id="68615935"/>
<dbReference type="RefSeq" id="WP_227777226.1">
    <property type="nucleotide sequence ID" value="NZ_BAABKX010000004.1"/>
</dbReference>
<dbReference type="AlphaFoldDB" id="A0AAV3UGB9"/>
<reference evidence="1 2" key="1">
    <citation type="journal article" date="2019" name="Int. J. Syst. Evol. Microbiol.">
        <title>The Global Catalogue of Microorganisms (GCM) 10K type strain sequencing project: providing services to taxonomists for standard genome sequencing and annotation.</title>
        <authorList>
            <consortium name="The Broad Institute Genomics Platform"/>
            <consortium name="The Broad Institute Genome Sequencing Center for Infectious Disease"/>
            <person name="Wu L."/>
            <person name="Ma J."/>
        </authorList>
    </citation>
    <scope>NUCLEOTIDE SEQUENCE [LARGE SCALE GENOMIC DNA]</scope>
    <source>
        <strain evidence="1 2">JCM 17504</strain>
    </source>
</reference>
<evidence type="ECO:0000313" key="2">
    <source>
        <dbReference type="Proteomes" id="UP001501729"/>
    </source>
</evidence>
<evidence type="ECO:0000313" key="1">
    <source>
        <dbReference type="EMBL" id="GAA5049220.1"/>
    </source>
</evidence>
<protein>
    <submittedName>
        <fullName evidence="1">Uncharacterized protein</fullName>
    </submittedName>
</protein>
<name>A0AAV3UGB9_9EURY</name>
<keyword evidence="2" id="KW-1185">Reference proteome</keyword>
<sequence length="188" mass="22521">MTRVNIGDVQYEGAPGIRYSPDYGEITIPDDPSFIDLLLDFDIDDLDFDPHTFAIRQGYKLAIALPVLIRWDSPRMLLFNNNLQYLHRKNKKWYPVRYSKNLRSYEYKKPNRKWSPMKGAEVWERGPPLLPKPLNIYYHNDDRKLYYWVPDESAISKKLEGSWNEVRWNRGHWEYVDPESNIFTIFSE</sequence>
<organism evidence="1 2">
    <name type="scientific">Haladaptatus pallidirubidus</name>
    <dbReference type="NCBI Taxonomy" id="1008152"/>
    <lineage>
        <taxon>Archaea</taxon>
        <taxon>Methanobacteriati</taxon>
        <taxon>Methanobacteriota</taxon>
        <taxon>Stenosarchaea group</taxon>
        <taxon>Halobacteria</taxon>
        <taxon>Halobacteriales</taxon>
        <taxon>Haladaptataceae</taxon>
        <taxon>Haladaptatus</taxon>
    </lineage>
</organism>
<comment type="caution">
    <text evidence="1">The sequence shown here is derived from an EMBL/GenBank/DDBJ whole genome shotgun (WGS) entry which is preliminary data.</text>
</comment>
<proteinExistence type="predicted"/>
<dbReference type="Proteomes" id="UP001501729">
    <property type="component" value="Unassembled WGS sequence"/>
</dbReference>
<gene>
    <name evidence="1" type="ORF">GCM10025751_21770</name>
</gene>
<accession>A0AAV3UGB9</accession>